<name>E9G7S5_DAPPU</name>
<feature type="coiled-coil region" evidence="1">
    <location>
        <begin position="21"/>
        <end position="66"/>
    </location>
</feature>
<proteinExistence type="predicted"/>
<dbReference type="AlphaFoldDB" id="E9G7S5"/>
<evidence type="ECO:0000313" key="3">
    <source>
        <dbReference type="Proteomes" id="UP000000305"/>
    </source>
</evidence>
<gene>
    <name evidence="2" type="ORF">DAPPUDRAFT_314871</name>
</gene>
<protein>
    <submittedName>
        <fullName evidence="2">Uncharacterized protein</fullName>
    </submittedName>
</protein>
<organism evidence="2 3">
    <name type="scientific">Daphnia pulex</name>
    <name type="common">Water flea</name>
    <dbReference type="NCBI Taxonomy" id="6669"/>
    <lineage>
        <taxon>Eukaryota</taxon>
        <taxon>Metazoa</taxon>
        <taxon>Ecdysozoa</taxon>
        <taxon>Arthropoda</taxon>
        <taxon>Crustacea</taxon>
        <taxon>Branchiopoda</taxon>
        <taxon>Diplostraca</taxon>
        <taxon>Cladocera</taxon>
        <taxon>Anomopoda</taxon>
        <taxon>Daphniidae</taxon>
        <taxon>Daphnia</taxon>
    </lineage>
</organism>
<dbReference type="HOGENOM" id="CLU_2348761_0_0_1"/>
<evidence type="ECO:0000256" key="1">
    <source>
        <dbReference type="SAM" id="Coils"/>
    </source>
</evidence>
<dbReference type="KEGG" id="dpx:DAPPUDRAFT_314871"/>
<sequence>MESLSAAPRSDPLQMRKQIELEMLQQKFAEKQAKIDKQAKELQSTMAKNAQELKDDEIECQKIEAEAAEYFVRVGDGFHQVLEQVENSPVSQEVMYV</sequence>
<accession>E9G7S5</accession>
<keyword evidence="3" id="KW-1185">Reference proteome</keyword>
<dbReference type="EMBL" id="GL732534">
    <property type="protein sequence ID" value="EFX84530.1"/>
    <property type="molecule type" value="Genomic_DNA"/>
</dbReference>
<keyword evidence="1" id="KW-0175">Coiled coil</keyword>
<dbReference type="Proteomes" id="UP000000305">
    <property type="component" value="Unassembled WGS sequence"/>
</dbReference>
<dbReference type="InParanoid" id="E9G7S5"/>
<reference evidence="2 3" key="1">
    <citation type="journal article" date="2011" name="Science">
        <title>The ecoresponsive genome of Daphnia pulex.</title>
        <authorList>
            <person name="Colbourne J.K."/>
            <person name="Pfrender M.E."/>
            <person name="Gilbert D."/>
            <person name="Thomas W.K."/>
            <person name="Tucker A."/>
            <person name="Oakley T.H."/>
            <person name="Tokishita S."/>
            <person name="Aerts A."/>
            <person name="Arnold G.J."/>
            <person name="Basu M.K."/>
            <person name="Bauer D.J."/>
            <person name="Caceres C.E."/>
            <person name="Carmel L."/>
            <person name="Casola C."/>
            <person name="Choi J.H."/>
            <person name="Detter J.C."/>
            <person name="Dong Q."/>
            <person name="Dusheyko S."/>
            <person name="Eads B.D."/>
            <person name="Frohlich T."/>
            <person name="Geiler-Samerotte K.A."/>
            <person name="Gerlach D."/>
            <person name="Hatcher P."/>
            <person name="Jogdeo S."/>
            <person name="Krijgsveld J."/>
            <person name="Kriventseva E.V."/>
            <person name="Kultz D."/>
            <person name="Laforsch C."/>
            <person name="Lindquist E."/>
            <person name="Lopez J."/>
            <person name="Manak J.R."/>
            <person name="Muller J."/>
            <person name="Pangilinan J."/>
            <person name="Patwardhan R.P."/>
            <person name="Pitluck S."/>
            <person name="Pritham E.J."/>
            <person name="Rechtsteiner A."/>
            <person name="Rho M."/>
            <person name="Rogozin I.B."/>
            <person name="Sakarya O."/>
            <person name="Salamov A."/>
            <person name="Schaack S."/>
            <person name="Shapiro H."/>
            <person name="Shiga Y."/>
            <person name="Skalitzky C."/>
            <person name="Smith Z."/>
            <person name="Souvorov A."/>
            <person name="Sung W."/>
            <person name="Tang Z."/>
            <person name="Tsuchiya D."/>
            <person name="Tu H."/>
            <person name="Vos H."/>
            <person name="Wang M."/>
            <person name="Wolf Y.I."/>
            <person name="Yamagata H."/>
            <person name="Yamada T."/>
            <person name="Ye Y."/>
            <person name="Shaw J.R."/>
            <person name="Andrews J."/>
            <person name="Crease T.J."/>
            <person name="Tang H."/>
            <person name="Lucas S.M."/>
            <person name="Robertson H.M."/>
            <person name="Bork P."/>
            <person name="Koonin E.V."/>
            <person name="Zdobnov E.M."/>
            <person name="Grigoriev I.V."/>
            <person name="Lynch M."/>
            <person name="Boore J.L."/>
        </authorList>
    </citation>
    <scope>NUCLEOTIDE SEQUENCE [LARGE SCALE GENOMIC DNA]</scope>
</reference>
<evidence type="ECO:0000313" key="2">
    <source>
        <dbReference type="EMBL" id="EFX84530.1"/>
    </source>
</evidence>